<dbReference type="AlphaFoldDB" id="A0A0R3EA66"/>
<name>A0A0R3EA66_9BRAD</name>
<organism evidence="1 2">
    <name type="scientific">Bradyrhizobium manausense</name>
    <dbReference type="NCBI Taxonomy" id="989370"/>
    <lineage>
        <taxon>Bacteria</taxon>
        <taxon>Pseudomonadati</taxon>
        <taxon>Pseudomonadota</taxon>
        <taxon>Alphaproteobacteria</taxon>
        <taxon>Hyphomicrobiales</taxon>
        <taxon>Nitrobacteraceae</taxon>
        <taxon>Bradyrhizobium</taxon>
    </lineage>
</organism>
<sequence>MPRRGWTPSIVPSGNDQTVYLVKDDLGGHGAVWREADAEAADLETVITDLMAGEYKDPVRVVAFNTHERWSEDVSEDVAREIRRRFDLQFADVPSGLQDFVERYEGHHRQLALRLV</sequence>
<keyword evidence="2" id="KW-1185">Reference proteome</keyword>
<dbReference type="RefSeq" id="WP_057741245.1">
    <property type="nucleotide sequence ID" value="NZ_LJYG01000015.1"/>
</dbReference>
<comment type="caution">
    <text evidence="1">The sequence shown here is derived from an EMBL/GenBank/DDBJ whole genome shotgun (WGS) entry which is preliminary data.</text>
</comment>
<reference evidence="1 2" key="1">
    <citation type="submission" date="2015-09" db="EMBL/GenBank/DDBJ databases">
        <title>Draft Genome Sequence of Bradyrhizobium manausense Strain BR 3351T, a Novel Symbiotic Nitrogen-Fixing Alphaproteobacterium Isolated from Brazilian Amazon Rain Forest.</title>
        <authorList>
            <person name="De Araujo J.L."/>
            <person name="Zilli J.E."/>
        </authorList>
    </citation>
    <scope>NUCLEOTIDE SEQUENCE [LARGE SCALE GENOMIC DNA]</scope>
    <source>
        <strain evidence="1 2">BR3351</strain>
    </source>
</reference>
<proteinExistence type="predicted"/>
<evidence type="ECO:0000313" key="2">
    <source>
        <dbReference type="Proteomes" id="UP000051936"/>
    </source>
</evidence>
<dbReference type="OrthoDB" id="8248633at2"/>
<dbReference type="EMBL" id="LJYG01000015">
    <property type="protein sequence ID" value="KRQ17357.1"/>
    <property type="molecule type" value="Genomic_DNA"/>
</dbReference>
<gene>
    <name evidence="1" type="ORF">AOQ71_02415</name>
</gene>
<evidence type="ECO:0000313" key="1">
    <source>
        <dbReference type="EMBL" id="KRQ17357.1"/>
    </source>
</evidence>
<protein>
    <submittedName>
        <fullName evidence="1">Uncharacterized protein</fullName>
    </submittedName>
</protein>
<accession>A0A0R3EA66</accession>
<dbReference type="Proteomes" id="UP000051936">
    <property type="component" value="Unassembled WGS sequence"/>
</dbReference>